<dbReference type="InterPro" id="IPR041698">
    <property type="entry name" value="Methyltransf_25"/>
</dbReference>
<dbReference type="OrthoDB" id="417697at2759"/>
<dbReference type="RefSeq" id="XP_056516564.1">
    <property type="nucleotide sequence ID" value="XM_056651714.1"/>
</dbReference>
<dbReference type="CDD" id="cd02440">
    <property type="entry name" value="AdoMet_MTases"/>
    <property type="match status" value="1"/>
</dbReference>
<reference evidence="2" key="2">
    <citation type="journal article" date="2023" name="IMA Fungus">
        <title>Comparative genomic study of the Penicillium genus elucidates a diverse pangenome and 15 lateral gene transfer events.</title>
        <authorList>
            <person name="Petersen C."/>
            <person name="Sorensen T."/>
            <person name="Nielsen M.R."/>
            <person name="Sondergaard T.E."/>
            <person name="Sorensen J.L."/>
            <person name="Fitzpatrick D.A."/>
            <person name="Frisvad J.C."/>
            <person name="Nielsen K.L."/>
        </authorList>
    </citation>
    <scope>NUCLEOTIDE SEQUENCE</scope>
    <source>
        <strain evidence="2">IBT 34128</strain>
    </source>
</reference>
<organism evidence="2 3">
    <name type="scientific">Penicillium alfredii</name>
    <dbReference type="NCBI Taxonomy" id="1506179"/>
    <lineage>
        <taxon>Eukaryota</taxon>
        <taxon>Fungi</taxon>
        <taxon>Dikarya</taxon>
        <taxon>Ascomycota</taxon>
        <taxon>Pezizomycotina</taxon>
        <taxon>Eurotiomycetes</taxon>
        <taxon>Eurotiomycetidae</taxon>
        <taxon>Eurotiales</taxon>
        <taxon>Aspergillaceae</taxon>
        <taxon>Penicillium</taxon>
    </lineage>
</organism>
<name>A0A9W9GAY6_9EURO</name>
<dbReference type="EMBL" id="JAPMSZ010000001">
    <property type="protein sequence ID" value="KAJ5115373.1"/>
    <property type="molecule type" value="Genomic_DNA"/>
</dbReference>
<feature type="domain" description="Methyltransferase" evidence="1">
    <location>
        <begin position="47"/>
        <end position="141"/>
    </location>
</feature>
<gene>
    <name evidence="2" type="ORF">NUU61_001132</name>
</gene>
<dbReference type="PANTHER" id="PTHR43591:SF50">
    <property type="entry name" value="METHYLTRANSFERASE DOMAIN-CONTAINING PROTEIN-RELATED"/>
    <property type="match status" value="1"/>
</dbReference>
<dbReference type="SUPFAM" id="SSF53335">
    <property type="entry name" value="S-adenosyl-L-methionine-dependent methyltransferases"/>
    <property type="match status" value="1"/>
</dbReference>
<dbReference type="Pfam" id="PF13649">
    <property type="entry name" value="Methyltransf_25"/>
    <property type="match status" value="1"/>
</dbReference>
<proteinExistence type="predicted"/>
<keyword evidence="3" id="KW-1185">Reference proteome</keyword>
<evidence type="ECO:0000259" key="1">
    <source>
        <dbReference type="Pfam" id="PF13649"/>
    </source>
</evidence>
<dbReference type="AlphaFoldDB" id="A0A9W9GAY6"/>
<protein>
    <recommendedName>
        <fullName evidence="1">Methyltransferase domain-containing protein</fullName>
    </recommendedName>
</protein>
<reference evidence="2" key="1">
    <citation type="submission" date="2022-11" db="EMBL/GenBank/DDBJ databases">
        <authorList>
            <person name="Petersen C."/>
        </authorList>
    </citation>
    <scope>NUCLEOTIDE SEQUENCE</scope>
    <source>
        <strain evidence="2">IBT 34128</strain>
    </source>
</reference>
<dbReference type="PANTHER" id="PTHR43591">
    <property type="entry name" value="METHYLTRANSFERASE"/>
    <property type="match status" value="1"/>
</dbReference>
<dbReference type="GeneID" id="81390882"/>
<sequence length="278" mass="31209">MDPYAENMRRDSSEARRLDEQFDILTDNIGYLIHPAIASTLPPIARIADVGTGTAEFLHRLAPAWPNAVLDGYDISATLFPPADDRPRDMHLQLMDARQPVPETLYGKYDLVHVRLLTAGLQASEWPTVVQNLTRLLKPGGALQWEECNFTSVQHLPGRPGATVDTARAMGQRFMDALWPQFAHGWDALEPEMKAAGLVRVQKDVIPTDRVHATRERLTVNGMRAIFGWARLVADKGSPGALSMERLEELERQAYKDIQSGCYVRFDVHVAWGFRPEV</sequence>
<dbReference type="InterPro" id="IPR029063">
    <property type="entry name" value="SAM-dependent_MTases_sf"/>
</dbReference>
<dbReference type="Proteomes" id="UP001141434">
    <property type="component" value="Unassembled WGS sequence"/>
</dbReference>
<comment type="caution">
    <text evidence="2">The sequence shown here is derived from an EMBL/GenBank/DDBJ whole genome shotgun (WGS) entry which is preliminary data.</text>
</comment>
<accession>A0A9W9GAY6</accession>
<evidence type="ECO:0000313" key="3">
    <source>
        <dbReference type="Proteomes" id="UP001141434"/>
    </source>
</evidence>
<evidence type="ECO:0000313" key="2">
    <source>
        <dbReference type="EMBL" id="KAJ5115373.1"/>
    </source>
</evidence>
<dbReference type="Gene3D" id="3.40.50.150">
    <property type="entry name" value="Vaccinia Virus protein VP39"/>
    <property type="match status" value="1"/>
</dbReference>